<comment type="caution">
    <text evidence="1">The sequence shown here is derived from an EMBL/GenBank/DDBJ whole genome shotgun (WGS) entry which is preliminary data.</text>
</comment>
<reference evidence="1 2" key="1">
    <citation type="submission" date="2019-01" db="EMBL/GenBank/DDBJ databases">
        <title>Lacibacter sp. strain TTM-7.</title>
        <authorList>
            <person name="Chen W.-M."/>
        </authorList>
    </citation>
    <scope>NUCLEOTIDE SEQUENCE [LARGE SCALE GENOMIC DNA]</scope>
    <source>
        <strain evidence="1 2">TTM-7</strain>
    </source>
</reference>
<evidence type="ECO:0000313" key="2">
    <source>
        <dbReference type="Proteomes" id="UP000290204"/>
    </source>
</evidence>
<proteinExistence type="predicted"/>
<dbReference type="RefSeq" id="WP_129131045.1">
    <property type="nucleotide sequence ID" value="NZ_SDHW01000003.1"/>
</dbReference>
<dbReference type="EMBL" id="SDHW01000003">
    <property type="protein sequence ID" value="RXK59672.1"/>
    <property type="molecule type" value="Genomic_DNA"/>
</dbReference>
<protein>
    <recommendedName>
        <fullName evidence="3">Lipocalin-like domain-containing protein</fullName>
    </recommendedName>
</protein>
<dbReference type="OrthoDB" id="832379at2"/>
<evidence type="ECO:0008006" key="3">
    <source>
        <dbReference type="Google" id="ProtNLM"/>
    </source>
</evidence>
<gene>
    <name evidence="1" type="ORF">ESA94_11435</name>
</gene>
<keyword evidence="2" id="KW-1185">Reference proteome</keyword>
<dbReference type="AlphaFoldDB" id="A0A4V1M7F3"/>
<accession>A0A4V1M7F3</accession>
<organism evidence="1 2">
    <name type="scientific">Lacibacter luteus</name>
    <dbReference type="NCBI Taxonomy" id="2508719"/>
    <lineage>
        <taxon>Bacteria</taxon>
        <taxon>Pseudomonadati</taxon>
        <taxon>Bacteroidota</taxon>
        <taxon>Chitinophagia</taxon>
        <taxon>Chitinophagales</taxon>
        <taxon>Chitinophagaceae</taxon>
        <taxon>Lacibacter</taxon>
    </lineage>
</organism>
<evidence type="ECO:0000313" key="1">
    <source>
        <dbReference type="EMBL" id="RXK59672.1"/>
    </source>
</evidence>
<name>A0A4V1M7F3_9BACT</name>
<sequence>MKKLLPFLLLMALCGSCRKPQDTPPLQSILTDGVWRISLYKQNNSNNTFLYTGWQFRFNADKTVDVSNGTQTFAGTWNEDPRADNFEIKITSTEQELSDISHLWFNKLLTYRQVLFQNNKTNPTKELQFTKL</sequence>
<dbReference type="Proteomes" id="UP000290204">
    <property type="component" value="Unassembled WGS sequence"/>
</dbReference>